<dbReference type="InterPro" id="IPR048670">
    <property type="entry name" value="IF5A-like_N"/>
</dbReference>
<dbReference type="CDD" id="cd04469">
    <property type="entry name" value="S1_Hex1"/>
    <property type="match status" value="1"/>
</dbReference>
<dbReference type="GO" id="GO:0045901">
    <property type="term" value="P:positive regulation of translational elongation"/>
    <property type="evidence" value="ECO:0007669"/>
    <property type="project" value="InterPro"/>
</dbReference>
<dbReference type="Proteomes" id="UP000091967">
    <property type="component" value="Unassembled WGS sequence"/>
</dbReference>
<dbReference type="InterPro" id="IPR037318">
    <property type="entry name" value="Hex1_S1"/>
</dbReference>
<dbReference type="OMA" id="HEEPCVV"/>
<reference evidence="3 4" key="1">
    <citation type="submission" date="2016-06" db="EMBL/GenBank/DDBJ databases">
        <title>Living apart together: crosstalk between the core and supernumerary genomes in a fungal plant pathogen.</title>
        <authorList>
            <person name="Vanheule A."/>
            <person name="Audenaert K."/>
            <person name="Warris S."/>
            <person name="Van De Geest H."/>
            <person name="Schijlen E."/>
            <person name="Hofte M."/>
            <person name="De Saeger S."/>
            <person name="Haesaert G."/>
            <person name="Waalwijk C."/>
            <person name="Van Der Lee T."/>
        </authorList>
    </citation>
    <scope>NUCLEOTIDE SEQUENCE [LARGE SCALE GENOMIC DNA]</scope>
    <source>
        <strain evidence="3 4">2516</strain>
    </source>
</reference>
<dbReference type="InterPro" id="IPR012340">
    <property type="entry name" value="NA-bd_OB-fold"/>
</dbReference>
<feature type="compositionally biased region" description="Basic and acidic residues" evidence="1">
    <location>
        <begin position="1"/>
        <end position="13"/>
    </location>
</feature>
<dbReference type="GO" id="GO:0043022">
    <property type="term" value="F:ribosome binding"/>
    <property type="evidence" value="ECO:0007669"/>
    <property type="project" value="InterPro"/>
</dbReference>
<name>A0A1B8ARS9_FUSPO</name>
<dbReference type="SUPFAM" id="SSF50249">
    <property type="entry name" value="Nucleic acid-binding proteins"/>
    <property type="match status" value="1"/>
</dbReference>
<protein>
    <recommendedName>
        <fullName evidence="2">Translation initiation factor 5A-like N-terminal domain-containing protein</fullName>
    </recommendedName>
</protein>
<organism evidence="3 4">
    <name type="scientific">Fusarium poae</name>
    <dbReference type="NCBI Taxonomy" id="36050"/>
    <lineage>
        <taxon>Eukaryota</taxon>
        <taxon>Fungi</taxon>
        <taxon>Dikarya</taxon>
        <taxon>Ascomycota</taxon>
        <taxon>Pezizomycotina</taxon>
        <taxon>Sordariomycetes</taxon>
        <taxon>Hypocreomycetidae</taxon>
        <taxon>Hypocreales</taxon>
        <taxon>Nectriaceae</taxon>
        <taxon>Fusarium</taxon>
    </lineage>
</organism>
<dbReference type="PANTHER" id="PTHR11673">
    <property type="entry name" value="TRANSLATION INITIATION FACTOR 5A FAMILY MEMBER"/>
    <property type="match status" value="1"/>
</dbReference>
<evidence type="ECO:0000259" key="2">
    <source>
        <dbReference type="Pfam" id="PF21485"/>
    </source>
</evidence>
<evidence type="ECO:0000256" key="1">
    <source>
        <dbReference type="SAM" id="MobiDB-lite"/>
    </source>
</evidence>
<feature type="region of interest" description="Disordered" evidence="1">
    <location>
        <begin position="201"/>
        <end position="220"/>
    </location>
</feature>
<accession>A0A1B8ARS9</accession>
<evidence type="ECO:0000313" key="4">
    <source>
        <dbReference type="Proteomes" id="UP000091967"/>
    </source>
</evidence>
<evidence type="ECO:0000313" key="3">
    <source>
        <dbReference type="EMBL" id="OBS23187.1"/>
    </source>
</evidence>
<gene>
    <name evidence="3" type="ORF">FPOA_03741</name>
</gene>
<feature type="compositionally biased region" description="Basic and acidic residues" evidence="1">
    <location>
        <begin position="201"/>
        <end position="212"/>
    </location>
</feature>
<dbReference type="InterPro" id="IPR001884">
    <property type="entry name" value="IF5A-like"/>
</dbReference>
<comment type="caution">
    <text evidence="3">The sequence shown here is derived from an EMBL/GenBank/DDBJ whole genome shotgun (WGS) entry which is preliminary data.</text>
</comment>
<keyword evidence="4" id="KW-1185">Reference proteome</keyword>
<feature type="region of interest" description="Disordered" evidence="1">
    <location>
        <begin position="1"/>
        <end position="35"/>
    </location>
</feature>
<dbReference type="InterPro" id="IPR008991">
    <property type="entry name" value="Translation_prot_SH3-like_sf"/>
</dbReference>
<sequence length="220" mass="24467">MTDQEGHDHHELSLSDEDSPDNSMDQVERAEAGVNTAPRTNVHIIRDAPASVPIPCHSIRLGDFLLLRGRPCQVIRISTSSATGQYRYLGVDLFTKQLCEESSSIWNPAPSVVVQTMSGPIFKQYRVLDIQEGQVVAMTETGDIKESLPVIDQSNLYSRIEQAFDSRRGSVRVLVLNDGHRELAVDMKVIHGSRLDTGEPDKKFGEAVRENDQVNVEKSL</sequence>
<dbReference type="SUPFAM" id="SSF50104">
    <property type="entry name" value="Translation proteins SH3-like domain"/>
    <property type="match status" value="1"/>
</dbReference>
<dbReference type="Gene3D" id="2.40.50.140">
    <property type="entry name" value="Nucleic acid-binding proteins"/>
    <property type="match status" value="1"/>
</dbReference>
<proteinExistence type="predicted"/>
<feature type="domain" description="Translation initiation factor 5A-like N-terminal" evidence="2">
    <location>
        <begin position="52"/>
        <end position="101"/>
    </location>
</feature>
<dbReference type="Gene3D" id="2.30.30.30">
    <property type="match status" value="1"/>
</dbReference>
<dbReference type="AlphaFoldDB" id="A0A1B8ARS9"/>
<dbReference type="STRING" id="36050.A0A1B8ARS9"/>
<dbReference type="InterPro" id="IPR014722">
    <property type="entry name" value="Rib_uL2_dom2"/>
</dbReference>
<dbReference type="GO" id="GO:0003723">
    <property type="term" value="F:RNA binding"/>
    <property type="evidence" value="ECO:0007669"/>
    <property type="project" value="InterPro"/>
</dbReference>
<dbReference type="GO" id="GO:0003746">
    <property type="term" value="F:translation elongation factor activity"/>
    <property type="evidence" value="ECO:0007669"/>
    <property type="project" value="InterPro"/>
</dbReference>
<dbReference type="EMBL" id="LYXU01000002">
    <property type="protein sequence ID" value="OBS23187.1"/>
    <property type="molecule type" value="Genomic_DNA"/>
</dbReference>
<dbReference type="Pfam" id="PF21485">
    <property type="entry name" value="IF5A-like_N"/>
    <property type="match status" value="1"/>
</dbReference>